<name>A0A369B9N1_9FIRM</name>
<dbReference type="CDD" id="cd00254">
    <property type="entry name" value="LT-like"/>
    <property type="match status" value="1"/>
</dbReference>
<keyword evidence="3" id="KW-1185">Reference proteome</keyword>
<feature type="non-terminal residue" evidence="2">
    <location>
        <position position="1"/>
    </location>
</feature>
<dbReference type="InterPro" id="IPR023346">
    <property type="entry name" value="Lysozyme-like_dom_sf"/>
</dbReference>
<dbReference type="AlphaFoldDB" id="A0A369B9N1"/>
<accession>A0A369B9N1</accession>
<protein>
    <submittedName>
        <fullName evidence="2">Transglycosylase-like protein with SLT domain</fullName>
    </submittedName>
</protein>
<sequence>AWLNSSDNTRMCASGSAMQQFYRNVSLEMNESEASPVGDYLLSSVKQVVLGWFTEGAKTAKSLIEVTGNLPPWGYYGPPPSGWTGQGASSPSLDTINGVDQGTGNLPPWGYYGPPPSGWTGQGTGKTNDGFAYEWTGTHVTPEFKAKVLEICAKLKMNPDDLMAVMAFESGGINPAAVNKDSGATGLIQFMPSTARSLETTTEALAKMSDVEQLDYVYQYLEPYTGKLNTVQDAYMAVFMPIAVGKSNDFVLGIKDSKEELAKGLSYGIVYKQNAGLDKNGDGIITKEEAAQKVVDKRNTYKKIN</sequence>
<dbReference type="Gene3D" id="1.10.530.10">
    <property type="match status" value="1"/>
</dbReference>
<evidence type="ECO:0000313" key="3">
    <source>
        <dbReference type="Proteomes" id="UP000253034"/>
    </source>
</evidence>
<reference evidence="2 3" key="1">
    <citation type="submission" date="2018-07" db="EMBL/GenBank/DDBJ databases">
        <title>Genomic Encyclopedia of Type Strains, Phase IV (KMG-IV): sequencing the most valuable type-strain genomes for metagenomic binning, comparative biology and taxonomic classification.</title>
        <authorList>
            <person name="Goeker M."/>
        </authorList>
    </citation>
    <scope>NUCLEOTIDE SEQUENCE [LARGE SCALE GENOMIC DNA]</scope>
    <source>
        <strain evidence="2 3">DSM 27016</strain>
    </source>
</reference>
<dbReference type="InterPro" id="IPR008258">
    <property type="entry name" value="Transglycosylase_SLT_dom_1"/>
</dbReference>
<proteinExistence type="predicted"/>
<gene>
    <name evidence="2" type="ORF">DFR58_108161</name>
</gene>
<dbReference type="SUPFAM" id="SSF53955">
    <property type="entry name" value="Lysozyme-like"/>
    <property type="match status" value="1"/>
</dbReference>
<organism evidence="2 3">
    <name type="scientific">Anaerobacterium chartisolvens</name>
    <dbReference type="NCBI Taxonomy" id="1297424"/>
    <lineage>
        <taxon>Bacteria</taxon>
        <taxon>Bacillati</taxon>
        <taxon>Bacillota</taxon>
        <taxon>Clostridia</taxon>
        <taxon>Eubacteriales</taxon>
        <taxon>Oscillospiraceae</taxon>
        <taxon>Anaerobacterium</taxon>
    </lineage>
</organism>
<feature type="domain" description="Transglycosylase SLT" evidence="1">
    <location>
        <begin position="154"/>
        <end position="206"/>
    </location>
</feature>
<evidence type="ECO:0000259" key="1">
    <source>
        <dbReference type="Pfam" id="PF01464"/>
    </source>
</evidence>
<evidence type="ECO:0000313" key="2">
    <source>
        <dbReference type="EMBL" id="RCX17266.1"/>
    </source>
</evidence>
<dbReference type="Pfam" id="PF01464">
    <property type="entry name" value="SLT"/>
    <property type="match status" value="1"/>
</dbReference>
<dbReference type="Proteomes" id="UP000253034">
    <property type="component" value="Unassembled WGS sequence"/>
</dbReference>
<dbReference type="EMBL" id="QPJT01000008">
    <property type="protein sequence ID" value="RCX17266.1"/>
    <property type="molecule type" value="Genomic_DNA"/>
</dbReference>
<comment type="caution">
    <text evidence="2">The sequence shown here is derived from an EMBL/GenBank/DDBJ whole genome shotgun (WGS) entry which is preliminary data.</text>
</comment>